<keyword evidence="2" id="KW-0472">Membrane</keyword>
<dbReference type="OrthoDB" id="1112758at2"/>
<protein>
    <submittedName>
        <fullName evidence="3">Carboxypeptidase-like protein</fullName>
    </submittedName>
</protein>
<comment type="caution">
    <text evidence="3">The sequence shown here is derived from an EMBL/GenBank/DDBJ whole genome shotgun (WGS) entry which is preliminary data.</text>
</comment>
<evidence type="ECO:0000256" key="1">
    <source>
        <dbReference type="SAM" id="MobiDB-lite"/>
    </source>
</evidence>
<evidence type="ECO:0000256" key="2">
    <source>
        <dbReference type="SAM" id="Phobius"/>
    </source>
</evidence>
<accession>A0A4Q7N167</accession>
<keyword evidence="3" id="KW-0121">Carboxypeptidase</keyword>
<dbReference type="SUPFAM" id="SSF49464">
    <property type="entry name" value="Carboxypeptidase regulatory domain-like"/>
    <property type="match status" value="1"/>
</dbReference>
<keyword evidence="4" id="KW-1185">Reference proteome</keyword>
<dbReference type="RefSeq" id="WP_130539345.1">
    <property type="nucleotide sequence ID" value="NZ_CP042431.1"/>
</dbReference>
<dbReference type="EMBL" id="SGXA01000001">
    <property type="protein sequence ID" value="RZS74922.1"/>
    <property type="molecule type" value="Genomic_DNA"/>
</dbReference>
<dbReference type="Pfam" id="PF13715">
    <property type="entry name" value="CarbopepD_reg_2"/>
    <property type="match status" value="1"/>
</dbReference>
<gene>
    <name evidence="3" type="ORF">EV199_0774</name>
</gene>
<dbReference type="AlphaFoldDB" id="A0A4Q7N167"/>
<keyword evidence="3" id="KW-0645">Protease</keyword>
<dbReference type="InterPro" id="IPR008969">
    <property type="entry name" value="CarboxyPept-like_regulatory"/>
</dbReference>
<evidence type="ECO:0000313" key="4">
    <source>
        <dbReference type="Proteomes" id="UP000293874"/>
    </source>
</evidence>
<keyword evidence="2" id="KW-0812">Transmembrane</keyword>
<keyword evidence="2" id="KW-1133">Transmembrane helix</keyword>
<feature type="region of interest" description="Disordered" evidence="1">
    <location>
        <begin position="128"/>
        <end position="179"/>
    </location>
</feature>
<dbReference type="Gene3D" id="2.60.40.1120">
    <property type="entry name" value="Carboxypeptidase-like, regulatory domain"/>
    <property type="match status" value="1"/>
</dbReference>
<evidence type="ECO:0000313" key="3">
    <source>
        <dbReference type="EMBL" id="RZS74922.1"/>
    </source>
</evidence>
<reference evidence="3 4" key="1">
    <citation type="submission" date="2019-02" db="EMBL/GenBank/DDBJ databases">
        <title>Genomic Encyclopedia of Type Strains, Phase IV (KMG-IV): sequencing the most valuable type-strain genomes for metagenomic binning, comparative biology and taxonomic classification.</title>
        <authorList>
            <person name="Goeker M."/>
        </authorList>
    </citation>
    <scope>NUCLEOTIDE SEQUENCE [LARGE SCALE GENOMIC DNA]</scope>
    <source>
        <strain evidence="3 4">DSM 18116</strain>
    </source>
</reference>
<feature type="compositionally biased region" description="Polar residues" evidence="1">
    <location>
        <begin position="148"/>
        <end position="164"/>
    </location>
</feature>
<proteinExistence type="predicted"/>
<sequence length="490" mass="53706">MNDQSQHITHYTAADIQRYLSGNMSASEMHAMEKAALDDPFLADAIEGMDQAMQSHGEAPVNQNLQELRTAIAEKIQPASGKVRGMVWWKMAAAAVVVIAAGVFLWNSYLSREDKAVATQEIAAVQHQEKVQPAKVPPADSLPAPETLTLTDNEGLPSTFSTRDNAAAEKTKPSAADARVNADQARSENLNLQRSQNNASQKAQYNTIAIQPRANAKQIPLDTNVPATVVPDGFEKKDIVLKSENNPPQFNFSDTVGRPVRTEIVGALEGHTPGLVLQTNAAENKRLNNIIRGRVTDNAQRPIPNANVNTFQNPAMNMTYFTDREGYFNIPLRNIDTAALNVSVAAIGFNTQQFKLNQSPLATNNLQLQPADQMLNDVVVTGYGGKQRSNISKKIKETDILLQNAEPVNGWVSFENYLRENNRLSRDSARAVKDVVVSFAVNRRGELSEFTITSGSTTEANAEALRLIKEGPAWKIKRGRKATATVIVHF</sequence>
<name>A0A4Q7N167_9BACT</name>
<dbReference type="Proteomes" id="UP000293874">
    <property type="component" value="Unassembled WGS sequence"/>
</dbReference>
<dbReference type="GO" id="GO:0004180">
    <property type="term" value="F:carboxypeptidase activity"/>
    <property type="evidence" value="ECO:0007669"/>
    <property type="project" value="UniProtKB-KW"/>
</dbReference>
<organism evidence="3 4">
    <name type="scientific">Pseudobacter ginsenosidimutans</name>
    <dbReference type="NCBI Taxonomy" id="661488"/>
    <lineage>
        <taxon>Bacteria</taxon>
        <taxon>Pseudomonadati</taxon>
        <taxon>Bacteroidota</taxon>
        <taxon>Chitinophagia</taxon>
        <taxon>Chitinophagales</taxon>
        <taxon>Chitinophagaceae</taxon>
        <taxon>Pseudobacter</taxon>
    </lineage>
</organism>
<keyword evidence="3" id="KW-0378">Hydrolase</keyword>
<feature type="transmembrane region" description="Helical" evidence="2">
    <location>
        <begin position="87"/>
        <end position="106"/>
    </location>
</feature>